<evidence type="ECO:0000256" key="1">
    <source>
        <dbReference type="ARBA" id="ARBA00022741"/>
    </source>
</evidence>
<comment type="caution">
    <text evidence="6">The sequence shown here is derived from an EMBL/GenBank/DDBJ whole genome shotgun (WGS) entry which is preliminary data.</text>
</comment>
<keyword evidence="7" id="KW-1185">Reference proteome</keyword>
<dbReference type="Gene3D" id="3.30.810.10">
    <property type="entry name" value="2-Layer Sandwich"/>
    <property type="match status" value="1"/>
</dbReference>
<feature type="region of interest" description="Disordered" evidence="4">
    <location>
        <begin position="847"/>
        <end position="869"/>
    </location>
</feature>
<dbReference type="InterPro" id="IPR044769">
    <property type="entry name" value="PIKfyve_PIPKc"/>
</dbReference>
<feature type="region of interest" description="Disordered" evidence="4">
    <location>
        <begin position="1226"/>
        <end position="1307"/>
    </location>
</feature>
<feature type="region of interest" description="Disordered" evidence="4">
    <location>
        <begin position="899"/>
        <end position="928"/>
    </location>
</feature>
<dbReference type="Proteomes" id="UP001556367">
    <property type="component" value="Unassembled WGS sequence"/>
</dbReference>
<sequence>MAGAEKPLPGLPSNAPTPTTLSIQARRHRLRFIRQVLNEDSAQSAFGDDARDAWAHALEDALDELSTSITRGGWLSGIRRARAARSAKLLSSVAAANALDINKELTDTKATKETKETKEVKASKEAKEVKGSKDVKDGSSKAVEQGVPESGGLGEPSAMTLRRIKDLVAQSIPPGPKGVPKRLLLCLAPLGSRISVPKQQVAFPDSISCLFTAGTFTLPDEDLDEQGSQQALLFGVDQWDAGILSPEDGPARLVGGTFSFKGVTSPVQHHILARALHVAAYVHLSLILDQHFLSSSHVHLLYPKPRMPSTSLSFQPNSSSRQPEPPPMIDKARSQGTSFLPSATGILSFFTKRAGLQRSNSSGPLSAGRGGSLDLGRPAVGRPSTGRSATPERSSRISQDDKNSSPLRRFSFMQDPRPSFMKPAPTEPVDDHPDPVRPFAMALKRIEGSKDLLSTSVGVIFDPPSLLVQLAEKERQFPDRRLKGDERTALTSILGWEGKESKGKGMAGLTGFVRQQGFSVLSSYHVPSAISPLHPPESSIVSAATSIASASTLSAASKSSKVSNTSTSTESVPKATYGRCGSPKWLTYQYYTRDHRAGADKCLGEAIAELVICARMPCERAPACSAPRGAHERRLIHGGVCITVNVDAPPGAAFPNELDYIEAWQSCVQCGASTDRVPLSDGAYLLSFGKFLELLVYSPKVIKLTPALCEHTSPSSSSTKRHSTLKAEPNHIPSTLPLLPDSRLNIVRHFSCQGSMVTFRLSCIDDIYEIRVPRLQILRGYGDKPAREPTVKEQVVGTVDEEKKALRREIKTWWEAVSDHMDKLEEILNDDETEFFRKALPRLPSVDDSYYEGEGEEEQTPLPKTPLTPTPIIFIPTTPMTPTNVVQISNDRAQREYFNPRKAPSVSSSFSESSSVTSSTASSSSHATDPPIQLLARLRHTFQTTEQSLYTQLTKTPVTSLNDVRRAFLSSSKGASKRLLAWQRKHLPSDTAKAQIGDCIVATEPEWWAKGCHAVPGGHAIVRENDWGSIIAYTLGSMDFQRELANMSVNRVPSARVSPPPPSTPVVLASSNAAAAGTSFFATPARGFNLFSGSNRNTQPDADQEDVVWHEPESFSAVISRKQHPRDATYLLSLRDVLRQKSPIDGSPAGLPSALLNTLAAGATGMRSPSGPTPPLAWAKPDVQVSMQAADGHVVIGSSSAGGTSPGALDTPESEAGKILQEIESAELSRPGSAMAGSVKASRPASVASSQDGRIRRSQFRRASASSDVSSKSDATIGPETAETGSAIHLDPPALPPKEGSPTAPQAISAKQENIPAPSPSSFTNTITTSLNYAMRLVTGSEQPLDPRSGSPMPKHHGLLSADVSNIDERPHIKYDWTVGNRLKFSCTVYYAKQFDLLRRRCGLEDVFLKSMARSANWAAEGGKSKSNFWKTSDDRFIIKTLVNAWNVADLQVLLELAPSYFRYMEFTASRATVLAKLLGFYTIEIRNLESGNVQAKADLLVMENLFYDQKVVKTFDLKGIQGRKVKSGSADGGHEFKTLFDGEWIEGQQRTLTLVRPHSKVILKEAIKNDAEFLSRSNIMDYSLLLGVDEEHKQIACGLVDTIGSYTFAKTLEYKAKQGLNSGKDVTVVPPTEYQERFVSALDGYFLACPDKWSQPMDDVKISGDANLLPSVL</sequence>
<feature type="compositionally biased region" description="Basic and acidic residues" evidence="4">
    <location>
        <begin position="112"/>
        <end position="139"/>
    </location>
</feature>
<reference evidence="7" key="1">
    <citation type="submission" date="2024-06" db="EMBL/GenBank/DDBJ databases">
        <title>Multi-omics analyses provide insights into the biosynthesis of the anticancer antibiotic pleurotin in Hohenbuehelia grisea.</title>
        <authorList>
            <person name="Weaver J.A."/>
            <person name="Alberti F."/>
        </authorList>
    </citation>
    <scope>NUCLEOTIDE SEQUENCE [LARGE SCALE GENOMIC DNA]</scope>
    <source>
        <strain evidence="7">T-177</strain>
    </source>
</reference>
<dbReference type="SMART" id="SM00330">
    <property type="entry name" value="PIPKc"/>
    <property type="match status" value="1"/>
</dbReference>
<dbReference type="Gene3D" id="3.30.800.10">
    <property type="entry name" value="Phosphatidylinositol Phosphate Kinase II Beta"/>
    <property type="match status" value="1"/>
</dbReference>
<feature type="region of interest" description="Disordered" evidence="4">
    <location>
        <begin position="309"/>
        <end position="336"/>
    </location>
</feature>
<protein>
    <recommendedName>
        <fullName evidence="5">PIPK domain-containing protein</fullName>
    </recommendedName>
</protein>
<feature type="compositionally biased region" description="Acidic residues" evidence="4">
    <location>
        <begin position="849"/>
        <end position="859"/>
    </location>
</feature>
<feature type="compositionally biased region" description="Basic and acidic residues" evidence="4">
    <location>
        <begin position="393"/>
        <end position="403"/>
    </location>
</feature>
<feature type="region of interest" description="Disordered" evidence="4">
    <location>
        <begin position="112"/>
        <end position="156"/>
    </location>
</feature>
<dbReference type="InterPro" id="IPR027483">
    <property type="entry name" value="PInositol-4-P-4/5-kinase_C_sf"/>
</dbReference>
<keyword evidence="1 3" id="KW-0547">Nucleotide-binding</keyword>
<gene>
    <name evidence="6" type="ORF">HGRIS_011019</name>
</gene>
<evidence type="ECO:0000256" key="2">
    <source>
        <dbReference type="ARBA" id="ARBA00022840"/>
    </source>
</evidence>
<name>A0ABR3IYY7_9AGAR</name>
<accession>A0ABR3IYY7</accession>
<feature type="compositionally biased region" description="Low complexity" evidence="4">
    <location>
        <begin position="1261"/>
        <end position="1275"/>
    </location>
</feature>
<feature type="compositionally biased region" description="Low complexity" evidence="4">
    <location>
        <begin position="905"/>
        <end position="925"/>
    </location>
</feature>
<proteinExistence type="predicted"/>
<dbReference type="Pfam" id="PF01504">
    <property type="entry name" value="PIP5K"/>
    <property type="match status" value="1"/>
</dbReference>
<evidence type="ECO:0000313" key="6">
    <source>
        <dbReference type="EMBL" id="KAL0948446.1"/>
    </source>
</evidence>
<evidence type="ECO:0000313" key="7">
    <source>
        <dbReference type="Proteomes" id="UP001556367"/>
    </source>
</evidence>
<dbReference type="PANTHER" id="PTHR45748:SF7">
    <property type="entry name" value="1-PHOSPHATIDYLINOSITOL 3-PHOSPHATE 5-KINASE-RELATED"/>
    <property type="match status" value="1"/>
</dbReference>
<feature type="compositionally biased region" description="Polar residues" evidence="4">
    <location>
        <begin position="309"/>
        <end position="322"/>
    </location>
</feature>
<dbReference type="InterPro" id="IPR002498">
    <property type="entry name" value="PInositol-4-P-4/5-kinase_core"/>
</dbReference>
<evidence type="ECO:0000256" key="3">
    <source>
        <dbReference type="PROSITE-ProRule" id="PRU00781"/>
    </source>
</evidence>
<keyword evidence="3" id="KW-0808">Transferase</keyword>
<keyword evidence="2 3" id="KW-0067">ATP-binding</keyword>
<dbReference type="SUPFAM" id="SSF56104">
    <property type="entry name" value="SAICAR synthase-like"/>
    <property type="match status" value="1"/>
</dbReference>
<keyword evidence="3" id="KW-0418">Kinase</keyword>
<evidence type="ECO:0000256" key="4">
    <source>
        <dbReference type="SAM" id="MobiDB-lite"/>
    </source>
</evidence>
<dbReference type="PANTHER" id="PTHR45748">
    <property type="entry name" value="1-PHOSPHATIDYLINOSITOL 3-PHOSPHATE 5-KINASE-RELATED"/>
    <property type="match status" value="1"/>
</dbReference>
<dbReference type="PROSITE" id="PS51455">
    <property type="entry name" value="PIPK"/>
    <property type="match status" value="1"/>
</dbReference>
<feature type="region of interest" description="Disordered" evidence="4">
    <location>
        <begin position="1"/>
        <end position="20"/>
    </location>
</feature>
<dbReference type="EMBL" id="JASNQZ010000014">
    <property type="protein sequence ID" value="KAL0948446.1"/>
    <property type="molecule type" value="Genomic_DNA"/>
</dbReference>
<evidence type="ECO:0000259" key="5">
    <source>
        <dbReference type="PROSITE" id="PS51455"/>
    </source>
</evidence>
<dbReference type="CDD" id="cd17300">
    <property type="entry name" value="PIPKc_PIKfyve"/>
    <property type="match status" value="1"/>
</dbReference>
<feature type="region of interest" description="Disordered" evidence="4">
    <location>
        <begin position="357"/>
        <end position="433"/>
    </location>
</feature>
<dbReference type="InterPro" id="IPR027484">
    <property type="entry name" value="PInositol-4-P-5-kinase_N"/>
</dbReference>
<organism evidence="6 7">
    <name type="scientific">Hohenbuehelia grisea</name>
    <dbReference type="NCBI Taxonomy" id="104357"/>
    <lineage>
        <taxon>Eukaryota</taxon>
        <taxon>Fungi</taxon>
        <taxon>Dikarya</taxon>
        <taxon>Basidiomycota</taxon>
        <taxon>Agaricomycotina</taxon>
        <taxon>Agaricomycetes</taxon>
        <taxon>Agaricomycetidae</taxon>
        <taxon>Agaricales</taxon>
        <taxon>Pleurotineae</taxon>
        <taxon>Pleurotaceae</taxon>
        <taxon>Hohenbuehelia</taxon>
    </lineage>
</organism>
<feature type="domain" description="PIPK" evidence="5">
    <location>
        <begin position="1319"/>
        <end position="1647"/>
    </location>
</feature>